<comment type="similarity">
    <text evidence="2">Belongs to the DoxX family.</text>
</comment>
<dbReference type="EMBL" id="JBHUOG010000001">
    <property type="protein sequence ID" value="MFD2793326.1"/>
    <property type="molecule type" value="Genomic_DNA"/>
</dbReference>
<reference evidence="9" key="1">
    <citation type="journal article" date="2019" name="Int. J. Syst. Evol. Microbiol.">
        <title>The Global Catalogue of Microorganisms (GCM) 10K type strain sequencing project: providing services to taxonomists for standard genome sequencing and annotation.</title>
        <authorList>
            <consortium name="The Broad Institute Genomics Platform"/>
            <consortium name="The Broad Institute Genome Sequencing Center for Infectious Disease"/>
            <person name="Wu L."/>
            <person name="Ma J."/>
        </authorList>
    </citation>
    <scope>NUCLEOTIDE SEQUENCE [LARGE SCALE GENOMIC DNA]</scope>
    <source>
        <strain evidence="9">CCM 7044</strain>
    </source>
</reference>
<dbReference type="PANTHER" id="PTHR33452:SF1">
    <property type="entry name" value="INNER MEMBRANE PROTEIN YPHA-RELATED"/>
    <property type="match status" value="1"/>
</dbReference>
<evidence type="ECO:0000313" key="9">
    <source>
        <dbReference type="Proteomes" id="UP001597479"/>
    </source>
</evidence>
<gene>
    <name evidence="8" type="ORF">ACFS27_07165</name>
</gene>
<keyword evidence="4 7" id="KW-0812">Transmembrane</keyword>
<proteinExistence type="inferred from homology"/>
<keyword evidence="3" id="KW-1003">Cell membrane</keyword>
<sequence length="175" mass="17521">MDIGLLLLRLVIAAILFAHATQKLFGWFGGNGLRKQAGVFESLGLRPGRVMVGMAGTCELAAAALLGLGFLTPLGALVAFGTMATAGLTMRHASGAFWNVAGGGEYPFVLAAVAGVLAFAGPGRYAVDAALASAAEVFARSAAPGPVVGLVVVLVGVLATLPFVAMLRRASPAGA</sequence>
<keyword evidence="9" id="KW-1185">Reference proteome</keyword>
<evidence type="ECO:0000256" key="7">
    <source>
        <dbReference type="SAM" id="Phobius"/>
    </source>
</evidence>
<comment type="subcellular location">
    <subcellularLocation>
        <location evidence="1">Cell membrane</location>
        <topology evidence="1">Multi-pass membrane protein</topology>
    </subcellularLocation>
</comment>
<comment type="caution">
    <text evidence="8">The sequence shown here is derived from an EMBL/GenBank/DDBJ whole genome shotgun (WGS) entry which is preliminary data.</text>
</comment>
<accession>A0ABW5VQI1</accession>
<dbReference type="InterPro" id="IPR051907">
    <property type="entry name" value="DoxX-like_oxidoreductase"/>
</dbReference>
<evidence type="ECO:0000256" key="3">
    <source>
        <dbReference type="ARBA" id="ARBA00022475"/>
    </source>
</evidence>
<evidence type="ECO:0000256" key="4">
    <source>
        <dbReference type="ARBA" id="ARBA00022692"/>
    </source>
</evidence>
<evidence type="ECO:0000256" key="1">
    <source>
        <dbReference type="ARBA" id="ARBA00004651"/>
    </source>
</evidence>
<feature type="transmembrane region" description="Helical" evidence="7">
    <location>
        <begin position="147"/>
        <end position="167"/>
    </location>
</feature>
<dbReference type="Pfam" id="PF07681">
    <property type="entry name" value="DoxX"/>
    <property type="match status" value="1"/>
</dbReference>
<name>A0ABW5VQI1_9MICO</name>
<dbReference type="Proteomes" id="UP001597479">
    <property type="component" value="Unassembled WGS sequence"/>
</dbReference>
<dbReference type="RefSeq" id="WP_377181400.1">
    <property type="nucleotide sequence ID" value="NZ_JBHUOG010000001.1"/>
</dbReference>
<protein>
    <submittedName>
        <fullName evidence="8">DoxX family protein</fullName>
    </submittedName>
</protein>
<dbReference type="PANTHER" id="PTHR33452">
    <property type="entry name" value="OXIDOREDUCTASE CATD-RELATED"/>
    <property type="match status" value="1"/>
</dbReference>
<evidence type="ECO:0000256" key="6">
    <source>
        <dbReference type="ARBA" id="ARBA00023136"/>
    </source>
</evidence>
<keyword evidence="6 7" id="KW-0472">Membrane</keyword>
<dbReference type="InterPro" id="IPR032808">
    <property type="entry name" value="DoxX"/>
</dbReference>
<keyword evidence="5 7" id="KW-1133">Transmembrane helix</keyword>
<feature type="transmembrane region" description="Helical" evidence="7">
    <location>
        <begin position="60"/>
        <end position="85"/>
    </location>
</feature>
<evidence type="ECO:0000313" key="8">
    <source>
        <dbReference type="EMBL" id="MFD2793326.1"/>
    </source>
</evidence>
<organism evidence="8 9">
    <name type="scientific">Promicromonospora vindobonensis</name>
    <dbReference type="NCBI Taxonomy" id="195748"/>
    <lineage>
        <taxon>Bacteria</taxon>
        <taxon>Bacillati</taxon>
        <taxon>Actinomycetota</taxon>
        <taxon>Actinomycetes</taxon>
        <taxon>Micrococcales</taxon>
        <taxon>Promicromonosporaceae</taxon>
        <taxon>Promicromonospora</taxon>
    </lineage>
</organism>
<feature type="transmembrane region" description="Helical" evidence="7">
    <location>
        <begin position="106"/>
        <end position="127"/>
    </location>
</feature>
<evidence type="ECO:0000256" key="5">
    <source>
        <dbReference type="ARBA" id="ARBA00022989"/>
    </source>
</evidence>
<evidence type="ECO:0000256" key="2">
    <source>
        <dbReference type="ARBA" id="ARBA00006679"/>
    </source>
</evidence>